<name>A0A413SZ01_9BACT</name>
<gene>
    <name evidence="1" type="ORF">DW921_09130</name>
</gene>
<organism evidence="1 2">
    <name type="scientific">Phocaeicola coprophilus</name>
    <dbReference type="NCBI Taxonomy" id="387090"/>
    <lineage>
        <taxon>Bacteria</taxon>
        <taxon>Pseudomonadati</taxon>
        <taxon>Bacteroidota</taxon>
        <taxon>Bacteroidia</taxon>
        <taxon>Bacteroidales</taxon>
        <taxon>Bacteroidaceae</taxon>
        <taxon>Phocaeicola</taxon>
    </lineage>
</organism>
<comment type="caution">
    <text evidence="1">The sequence shown here is derived from an EMBL/GenBank/DDBJ whole genome shotgun (WGS) entry which is preliminary data.</text>
</comment>
<dbReference type="AlphaFoldDB" id="A0A413SZ01"/>
<sequence>MATGTNGIATEGEAKSKLGYSGSVDTNKCCTKARAVAMGADSAKLTSYKDNQLVKYSDLSTSVIDNKLTVIKPIRGTCRIDAEYTVYSTLSIEYDIDSTKYSATMYAGDSSINISGSFSNTIKIYNIVPYQDRMYRYRW</sequence>
<reference evidence="1 2" key="1">
    <citation type="submission" date="2018-08" db="EMBL/GenBank/DDBJ databases">
        <title>A genome reference for cultivated species of the human gut microbiota.</title>
        <authorList>
            <person name="Zou Y."/>
            <person name="Xue W."/>
            <person name="Luo G."/>
        </authorList>
    </citation>
    <scope>NUCLEOTIDE SEQUENCE [LARGE SCALE GENOMIC DNA]</scope>
    <source>
        <strain evidence="1 2">AM42-38</strain>
    </source>
</reference>
<dbReference type="EMBL" id="QSFT01000018">
    <property type="protein sequence ID" value="RHA75062.1"/>
    <property type="molecule type" value="Genomic_DNA"/>
</dbReference>
<evidence type="ECO:0000313" key="2">
    <source>
        <dbReference type="Proteomes" id="UP000283855"/>
    </source>
</evidence>
<protein>
    <submittedName>
        <fullName evidence="1">Uncharacterized protein</fullName>
    </submittedName>
</protein>
<proteinExistence type="predicted"/>
<evidence type="ECO:0000313" key="1">
    <source>
        <dbReference type="EMBL" id="RHA75062.1"/>
    </source>
</evidence>
<dbReference type="RefSeq" id="WP_118400541.1">
    <property type="nucleotide sequence ID" value="NZ_CABJGD010000018.1"/>
</dbReference>
<accession>A0A413SZ01</accession>
<dbReference type="Proteomes" id="UP000283855">
    <property type="component" value="Unassembled WGS sequence"/>
</dbReference>